<evidence type="ECO:0008006" key="6">
    <source>
        <dbReference type="Google" id="ProtNLM"/>
    </source>
</evidence>
<keyword evidence="4" id="KW-1185">Reference proteome</keyword>
<dbReference type="Proteomes" id="UP000249419">
    <property type="component" value="Unassembled WGS sequence"/>
</dbReference>
<dbReference type="Gene3D" id="3.40.50.300">
    <property type="entry name" value="P-loop containing nucleotide triphosphate hydrolases"/>
    <property type="match status" value="1"/>
</dbReference>
<evidence type="ECO:0000313" key="2">
    <source>
        <dbReference type="EMBL" id="RAN97442.1"/>
    </source>
</evidence>
<dbReference type="RefSeq" id="WP_112670412.1">
    <property type="nucleotide sequence ID" value="NZ_CP192017.1"/>
</dbReference>
<feature type="compositionally biased region" description="Basic and acidic residues" evidence="1">
    <location>
        <begin position="10"/>
        <end position="20"/>
    </location>
</feature>
<dbReference type="Proteomes" id="UP000249334">
    <property type="component" value="Unassembled WGS sequence"/>
</dbReference>
<accession>A0A328NYE5</accession>
<evidence type="ECO:0000313" key="4">
    <source>
        <dbReference type="Proteomes" id="UP000249334"/>
    </source>
</evidence>
<proteinExistence type="predicted"/>
<reference evidence="3 5" key="1">
    <citation type="submission" date="2018-03" db="EMBL/GenBank/DDBJ databases">
        <title>Defining the species Micromonospora saelicesensis and Micromonospora noduli under the framework of genomics.</title>
        <authorList>
            <person name="Riesco R."/>
            <person name="Trujillo M.E."/>
        </authorList>
    </citation>
    <scope>NUCLEOTIDE SEQUENCE [LARGE SCALE GENOMIC DNA]</scope>
    <source>
        <strain evidence="3 5">PSN13</strain>
    </source>
</reference>
<comment type="caution">
    <text evidence="3">The sequence shown here is derived from an EMBL/GenBank/DDBJ whole genome shotgun (WGS) entry which is preliminary data.</text>
</comment>
<evidence type="ECO:0000313" key="3">
    <source>
        <dbReference type="EMBL" id="RAO37598.1"/>
    </source>
</evidence>
<evidence type="ECO:0000313" key="5">
    <source>
        <dbReference type="Proteomes" id="UP000249419"/>
    </source>
</evidence>
<dbReference type="AlphaFoldDB" id="A0A328NYE5"/>
<gene>
    <name evidence="2" type="ORF">GAR05_03562</name>
    <name evidence="3" type="ORF">PSN13_01593</name>
</gene>
<dbReference type="EMBL" id="PYAG01000005">
    <property type="protein sequence ID" value="RAO37598.1"/>
    <property type="molecule type" value="Genomic_DNA"/>
</dbReference>
<name>A0A328NYE5_9ACTN</name>
<feature type="compositionally biased region" description="Basic and acidic residues" evidence="1">
    <location>
        <begin position="27"/>
        <end position="36"/>
    </location>
</feature>
<protein>
    <recommendedName>
        <fullName evidence="6">AAA ATPase domain-containing protein</fullName>
    </recommendedName>
</protein>
<dbReference type="EMBL" id="PXXW01000027">
    <property type="protein sequence ID" value="RAN97442.1"/>
    <property type="molecule type" value="Genomic_DNA"/>
</dbReference>
<dbReference type="InterPro" id="IPR027417">
    <property type="entry name" value="P-loop_NTPase"/>
</dbReference>
<sequence>MSGGVGSRARKAEGQVDFKRYGLTRGDPYRHRDLDPRDERDRALLLDFAAAPFDEIEQQLGQAAANGRAAAFLLSGREATGRTSLAKLIAHQYRELHQLDDTFKLVVYDEKNHDSLQRAQEVLKAIRNELMELGGWGEHRDRLLEVVPNGPTQPEILDLQAQAGFLANYMRKRMKPAYTLGLLIEGMQEDDFLDTLAVVFARVDLLIVVTRDDYQTADTADLDRMNERERWRRWALPVQVPLLSGDDVDLLARNRWQHEAADLECPFELKGIRDTFDARRPPVGRALHWLSWLLQWRLRKYGGDECWPAARNLRIPAQWIEESVQQAESAPPHAGGGLRRVR</sequence>
<reference evidence="2 4" key="2">
    <citation type="submission" date="2018-03" db="EMBL/GenBank/DDBJ databases">
        <title>Genomic framework for the identification of Micromonospora saelicesensis and Micromonospora noduli.</title>
        <authorList>
            <person name="Riesco R."/>
            <person name="Trujillo M.E."/>
        </authorList>
    </citation>
    <scope>NUCLEOTIDE SEQUENCE [LARGE SCALE GENOMIC DNA]</scope>
    <source>
        <strain evidence="2 4">GAR05</strain>
    </source>
</reference>
<feature type="region of interest" description="Disordered" evidence="1">
    <location>
        <begin position="1"/>
        <end position="36"/>
    </location>
</feature>
<organism evidence="3 5">
    <name type="scientific">Micromonospora saelicesensis</name>
    <dbReference type="NCBI Taxonomy" id="285676"/>
    <lineage>
        <taxon>Bacteria</taxon>
        <taxon>Bacillati</taxon>
        <taxon>Actinomycetota</taxon>
        <taxon>Actinomycetes</taxon>
        <taxon>Micromonosporales</taxon>
        <taxon>Micromonosporaceae</taxon>
        <taxon>Micromonospora</taxon>
    </lineage>
</organism>
<evidence type="ECO:0000256" key="1">
    <source>
        <dbReference type="SAM" id="MobiDB-lite"/>
    </source>
</evidence>